<protein>
    <submittedName>
        <fullName evidence="1">Uncharacterized protein</fullName>
    </submittedName>
</protein>
<evidence type="ECO:0000313" key="2">
    <source>
        <dbReference type="Proteomes" id="UP001062846"/>
    </source>
</evidence>
<accession>A0ACC0LPW0</accession>
<organism evidence="1 2">
    <name type="scientific">Rhododendron molle</name>
    <name type="common">Chinese azalea</name>
    <name type="synonym">Azalea mollis</name>
    <dbReference type="NCBI Taxonomy" id="49168"/>
    <lineage>
        <taxon>Eukaryota</taxon>
        <taxon>Viridiplantae</taxon>
        <taxon>Streptophyta</taxon>
        <taxon>Embryophyta</taxon>
        <taxon>Tracheophyta</taxon>
        <taxon>Spermatophyta</taxon>
        <taxon>Magnoliopsida</taxon>
        <taxon>eudicotyledons</taxon>
        <taxon>Gunneridae</taxon>
        <taxon>Pentapetalae</taxon>
        <taxon>asterids</taxon>
        <taxon>Ericales</taxon>
        <taxon>Ericaceae</taxon>
        <taxon>Ericoideae</taxon>
        <taxon>Rhodoreae</taxon>
        <taxon>Rhododendron</taxon>
    </lineage>
</organism>
<gene>
    <name evidence="1" type="ORF">RHMOL_Rhmol11G0051000</name>
</gene>
<proteinExistence type="predicted"/>
<comment type="caution">
    <text evidence="1">The sequence shown here is derived from an EMBL/GenBank/DDBJ whole genome shotgun (WGS) entry which is preliminary data.</text>
</comment>
<sequence>MMPQMASYRYLMFSIHFGYHWTLLVLENEEDSWKFYNSMMERTGVDAHYHHGFVLEKLSGKYWKSTRDGLLTTQDCEPIVIVQDCPQLSCSLH</sequence>
<keyword evidence="2" id="KW-1185">Reference proteome</keyword>
<dbReference type="EMBL" id="CM046398">
    <property type="protein sequence ID" value="KAI8530352.1"/>
    <property type="molecule type" value="Genomic_DNA"/>
</dbReference>
<evidence type="ECO:0000313" key="1">
    <source>
        <dbReference type="EMBL" id="KAI8530352.1"/>
    </source>
</evidence>
<reference evidence="1" key="1">
    <citation type="submission" date="2022-02" db="EMBL/GenBank/DDBJ databases">
        <title>Plant Genome Project.</title>
        <authorList>
            <person name="Zhang R.-G."/>
        </authorList>
    </citation>
    <scope>NUCLEOTIDE SEQUENCE</scope>
    <source>
        <strain evidence="1">AT1</strain>
    </source>
</reference>
<name>A0ACC0LPW0_RHOML</name>
<dbReference type="Proteomes" id="UP001062846">
    <property type="component" value="Chromosome 11"/>
</dbReference>